<gene>
    <name evidence="1" type="primary">Dana\GF14699</name>
    <name evidence="1" type="synonym">dana_GLEANR_15463</name>
    <name evidence="1" type="ORF">GF14699</name>
</gene>
<dbReference type="HOGENOM" id="CLU_2944106_0_0_1"/>
<dbReference type="AlphaFoldDB" id="B3MNP9"/>
<protein>
    <submittedName>
        <fullName evidence="1">Uncharacterized protein</fullName>
    </submittedName>
</protein>
<dbReference type="EMBL" id="CH902620">
    <property type="protein sequence ID" value="EDV31136.2"/>
    <property type="molecule type" value="Genomic_DNA"/>
</dbReference>
<name>B3MNP9_DROAN</name>
<accession>B3MNP9</accession>
<evidence type="ECO:0000313" key="2">
    <source>
        <dbReference type="Proteomes" id="UP000007801"/>
    </source>
</evidence>
<evidence type="ECO:0000313" key="1">
    <source>
        <dbReference type="EMBL" id="EDV31136.2"/>
    </source>
</evidence>
<dbReference type="InParanoid" id="B3MNP9"/>
<organism evidence="1 2">
    <name type="scientific">Drosophila ananassae</name>
    <name type="common">Fruit fly</name>
    <dbReference type="NCBI Taxonomy" id="7217"/>
    <lineage>
        <taxon>Eukaryota</taxon>
        <taxon>Metazoa</taxon>
        <taxon>Ecdysozoa</taxon>
        <taxon>Arthropoda</taxon>
        <taxon>Hexapoda</taxon>
        <taxon>Insecta</taxon>
        <taxon>Pterygota</taxon>
        <taxon>Neoptera</taxon>
        <taxon>Endopterygota</taxon>
        <taxon>Diptera</taxon>
        <taxon>Brachycera</taxon>
        <taxon>Muscomorpha</taxon>
        <taxon>Ephydroidea</taxon>
        <taxon>Drosophilidae</taxon>
        <taxon>Drosophila</taxon>
        <taxon>Sophophora</taxon>
    </lineage>
</organism>
<dbReference type="Proteomes" id="UP000007801">
    <property type="component" value="Unassembled WGS sequence"/>
</dbReference>
<proteinExistence type="predicted"/>
<sequence length="62" mass="7023">MSDINLAAYDAFRRDLAGIFKTFSAYTQTDFTKEVGTDTKVDFDSASETQLSKLYNLDLEKD</sequence>
<dbReference type="OrthoDB" id="7842158at2759"/>
<dbReference type="KEGG" id="dan:6497520"/>
<keyword evidence="2" id="KW-1185">Reference proteome</keyword>
<reference evidence="1 2" key="1">
    <citation type="journal article" date="2007" name="Nature">
        <title>Evolution of genes and genomes on the Drosophila phylogeny.</title>
        <authorList>
            <consortium name="Drosophila 12 Genomes Consortium"/>
            <person name="Clark A.G."/>
            <person name="Eisen M.B."/>
            <person name="Smith D.R."/>
            <person name="Bergman C.M."/>
            <person name="Oliver B."/>
            <person name="Markow T.A."/>
            <person name="Kaufman T.C."/>
            <person name="Kellis M."/>
            <person name="Gelbart W."/>
            <person name="Iyer V.N."/>
            <person name="Pollard D.A."/>
            <person name="Sackton T.B."/>
            <person name="Larracuente A.M."/>
            <person name="Singh N.D."/>
            <person name="Abad J.P."/>
            <person name="Abt D.N."/>
            <person name="Adryan B."/>
            <person name="Aguade M."/>
            <person name="Akashi H."/>
            <person name="Anderson W.W."/>
            <person name="Aquadro C.F."/>
            <person name="Ardell D.H."/>
            <person name="Arguello R."/>
            <person name="Artieri C.G."/>
            <person name="Barbash D.A."/>
            <person name="Barker D."/>
            <person name="Barsanti P."/>
            <person name="Batterham P."/>
            <person name="Batzoglou S."/>
            <person name="Begun D."/>
            <person name="Bhutkar A."/>
            <person name="Blanco E."/>
            <person name="Bosak S.A."/>
            <person name="Bradley R.K."/>
            <person name="Brand A.D."/>
            <person name="Brent M.R."/>
            <person name="Brooks A.N."/>
            <person name="Brown R.H."/>
            <person name="Butlin R.K."/>
            <person name="Caggese C."/>
            <person name="Calvi B.R."/>
            <person name="Bernardo de Carvalho A."/>
            <person name="Caspi A."/>
            <person name="Castrezana S."/>
            <person name="Celniker S.E."/>
            <person name="Chang J.L."/>
            <person name="Chapple C."/>
            <person name="Chatterji S."/>
            <person name="Chinwalla A."/>
            <person name="Civetta A."/>
            <person name="Clifton S.W."/>
            <person name="Comeron J.M."/>
            <person name="Costello J.C."/>
            <person name="Coyne J.A."/>
            <person name="Daub J."/>
            <person name="David R.G."/>
            <person name="Delcher A.L."/>
            <person name="Delehaunty K."/>
            <person name="Do C.B."/>
            <person name="Ebling H."/>
            <person name="Edwards K."/>
            <person name="Eickbush T."/>
            <person name="Evans J.D."/>
            <person name="Filipski A."/>
            <person name="Findeiss S."/>
            <person name="Freyhult E."/>
            <person name="Fulton L."/>
            <person name="Fulton R."/>
            <person name="Garcia A.C."/>
            <person name="Gardiner A."/>
            <person name="Garfield D.A."/>
            <person name="Garvin B.E."/>
            <person name="Gibson G."/>
            <person name="Gilbert D."/>
            <person name="Gnerre S."/>
            <person name="Godfrey J."/>
            <person name="Good R."/>
            <person name="Gotea V."/>
            <person name="Gravely B."/>
            <person name="Greenberg A.J."/>
            <person name="Griffiths-Jones S."/>
            <person name="Gross S."/>
            <person name="Guigo R."/>
            <person name="Gustafson E.A."/>
            <person name="Haerty W."/>
            <person name="Hahn M.W."/>
            <person name="Halligan D.L."/>
            <person name="Halpern A.L."/>
            <person name="Halter G.M."/>
            <person name="Han M.V."/>
            <person name="Heger A."/>
            <person name="Hillier L."/>
            <person name="Hinrichs A.S."/>
            <person name="Holmes I."/>
            <person name="Hoskins R.A."/>
            <person name="Hubisz M.J."/>
            <person name="Hultmark D."/>
            <person name="Huntley M.A."/>
            <person name="Jaffe D.B."/>
            <person name="Jagadeeshan S."/>
            <person name="Jeck W.R."/>
            <person name="Johnson J."/>
            <person name="Jones C.D."/>
            <person name="Jordan W.C."/>
            <person name="Karpen G.H."/>
            <person name="Kataoka E."/>
            <person name="Keightley P.D."/>
            <person name="Kheradpour P."/>
            <person name="Kirkness E.F."/>
            <person name="Koerich L.B."/>
            <person name="Kristiansen K."/>
            <person name="Kudrna D."/>
            <person name="Kulathinal R.J."/>
            <person name="Kumar S."/>
            <person name="Kwok R."/>
            <person name="Lander E."/>
            <person name="Langley C.H."/>
            <person name="Lapoint R."/>
            <person name="Lazzaro B.P."/>
            <person name="Lee S.J."/>
            <person name="Levesque L."/>
            <person name="Li R."/>
            <person name="Lin C.F."/>
            <person name="Lin M.F."/>
            <person name="Lindblad-Toh K."/>
            <person name="Llopart A."/>
            <person name="Long M."/>
            <person name="Low L."/>
            <person name="Lozovsky E."/>
            <person name="Lu J."/>
            <person name="Luo M."/>
            <person name="Machado C.A."/>
            <person name="Makalowski W."/>
            <person name="Marzo M."/>
            <person name="Matsuda M."/>
            <person name="Matzkin L."/>
            <person name="McAllister B."/>
            <person name="McBride C.S."/>
            <person name="McKernan B."/>
            <person name="McKernan K."/>
            <person name="Mendez-Lago M."/>
            <person name="Minx P."/>
            <person name="Mollenhauer M.U."/>
            <person name="Montooth K."/>
            <person name="Mount S.M."/>
            <person name="Mu X."/>
            <person name="Myers E."/>
            <person name="Negre B."/>
            <person name="Newfeld S."/>
            <person name="Nielsen R."/>
            <person name="Noor M.A."/>
            <person name="O'Grady P."/>
            <person name="Pachter L."/>
            <person name="Papaceit M."/>
            <person name="Parisi M.J."/>
            <person name="Parisi M."/>
            <person name="Parts L."/>
            <person name="Pedersen J.S."/>
            <person name="Pesole G."/>
            <person name="Phillippy A.M."/>
            <person name="Ponting C.P."/>
            <person name="Pop M."/>
            <person name="Porcelli D."/>
            <person name="Powell J.R."/>
            <person name="Prohaska S."/>
            <person name="Pruitt K."/>
            <person name="Puig M."/>
            <person name="Quesneville H."/>
            <person name="Ram K.R."/>
            <person name="Rand D."/>
            <person name="Rasmussen M.D."/>
            <person name="Reed L.K."/>
            <person name="Reenan R."/>
            <person name="Reily A."/>
            <person name="Remington K.A."/>
            <person name="Rieger T.T."/>
            <person name="Ritchie M.G."/>
            <person name="Robin C."/>
            <person name="Rogers Y.H."/>
            <person name="Rohde C."/>
            <person name="Rozas J."/>
            <person name="Rubenfield M.J."/>
            <person name="Ruiz A."/>
            <person name="Russo S."/>
            <person name="Salzberg S.L."/>
            <person name="Sanchez-Gracia A."/>
            <person name="Saranga D.J."/>
            <person name="Sato H."/>
            <person name="Schaeffer S.W."/>
            <person name="Schatz M.C."/>
            <person name="Schlenke T."/>
            <person name="Schwartz R."/>
            <person name="Segarra C."/>
            <person name="Singh R.S."/>
            <person name="Sirot L."/>
            <person name="Sirota M."/>
            <person name="Sisneros N.B."/>
            <person name="Smith C.D."/>
            <person name="Smith T.F."/>
            <person name="Spieth J."/>
            <person name="Stage D.E."/>
            <person name="Stark A."/>
            <person name="Stephan W."/>
            <person name="Strausberg R.L."/>
            <person name="Strempel S."/>
            <person name="Sturgill D."/>
            <person name="Sutton G."/>
            <person name="Sutton G.G."/>
            <person name="Tao W."/>
            <person name="Teichmann S."/>
            <person name="Tobari Y.N."/>
            <person name="Tomimura Y."/>
            <person name="Tsolas J.M."/>
            <person name="Valente V.L."/>
            <person name="Venter E."/>
            <person name="Venter J.C."/>
            <person name="Vicario S."/>
            <person name="Vieira F.G."/>
            <person name="Vilella A.J."/>
            <person name="Villasante A."/>
            <person name="Walenz B."/>
            <person name="Wang J."/>
            <person name="Wasserman M."/>
            <person name="Watts T."/>
            <person name="Wilson D."/>
            <person name="Wilson R.K."/>
            <person name="Wing R.A."/>
            <person name="Wolfner M.F."/>
            <person name="Wong A."/>
            <person name="Wong G.K."/>
            <person name="Wu C.I."/>
            <person name="Wu G."/>
            <person name="Yamamoto D."/>
            <person name="Yang H.P."/>
            <person name="Yang S.P."/>
            <person name="Yorke J.A."/>
            <person name="Yoshida K."/>
            <person name="Zdobnov E."/>
            <person name="Zhang P."/>
            <person name="Zhang Y."/>
            <person name="Zimin A.V."/>
            <person name="Baldwin J."/>
            <person name="Abdouelleil A."/>
            <person name="Abdulkadir J."/>
            <person name="Abebe A."/>
            <person name="Abera B."/>
            <person name="Abreu J."/>
            <person name="Acer S.C."/>
            <person name="Aftuck L."/>
            <person name="Alexander A."/>
            <person name="An P."/>
            <person name="Anderson E."/>
            <person name="Anderson S."/>
            <person name="Arachi H."/>
            <person name="Azer M."/>
            <person name="Bachantsang P."/>
            <person name="Barry A."/>
            <person name="Bayul T."/>
            <person name="Berlin A."/>
            <person name="Bessette D."/>
            <person name="Bloom T."/>
            <person name="Blye J."/>
            <person name="Boguslavskiy L."/>
            <person name="Bonnet C."/>
            <person name="Boukhgalter B."/>
            <person name="Bourzgui I."/>
            <person name="Brown A."/>
            <person name="Cahill P."/>
            <person name="Channer S."/>
            <person name="Cheshatsang Y."/>
            <person name="Chuda L."/>
            <person name="Citroen M."/>
            <person name="Collymore A."/>
            <person name="Cooke P."/>
            <person name="Costello M."/>
            <person name="D'Aco K."/>
            <person name="Daza R."/>
            <person name="De Haan G."/>
            <person name="DeGray S."/>
            <person name="DeMaso C."/>
            <person name="Dhargay N."/>
            <person name="Dooley K."/>
            <person name="Dooley E."/>
            <person name="Doricent M."/>
            <person name="Dorje P."/>
            <person name="Dorjee K."/>
            <person name="Dupes A."/>
            <person name="Elong R."/>
            <person name="Falk J."/>
            <person name="Farina A."/>
            <person name="Faro S."/>
            <person name="Ferguson D."/>
            <person name="Fisher S."/>
            <person name="Foley C.D."/>
            <person name="Franke A."/>
            <person name="Friedrich D."/>
            <person name="Gadbois L."/>
            <person name="Gearin G."/>
            <person name="Gearin C.R."/>
            <person name="Giannoukos G."/>
            <person name="Goode T."/>
            <person name="Graham J."/>
            <person name="Grandbois E."/>
            <person name="Grewal S."/>
            <person name="Gyaltsen K."/>
            <person name="Hafez N."/>
            <person name="Hagos B."/>
            <person name="Hall J."/>
            <person name="Henson C."/>
            <person name="Hollinger A."/>
            <person name="Honan T."/>
            <person name="Huard M.D."/>
            <person name="Hughes L."/>
            <person name="Hurhula B."/>
            <person name="Husby M.E."/>
            <person name="Kamat A."/>
            <person name="Kanga B."/>
            <person name="Kashin S."/>
            <person name="Khazanovich D."/>
            <person name="Kisner P."/>
            <person name="Lance K."/>
            <person name="Lara M."/>
            <person name="Lee W."/>
            <person name="Lennon N."/>
            <person name="Letendre F."/>
            <person name="LeVine R."/>
            <person name="Lipovsky A."/>
            <person name="Liu X."/>
            <person name="Liu J."/>
            <person name="Liu S."/>
            <person name="Lokyitsang T."/>
            <person name="Lokyitsang Y."/>
            <person name="Lubonja R."/>
            <person name="Lui A."/>
            <person name="MacDonald P."/>
            <person name="Magnisalis V."/>
            <person name="Maru K."/>
            <person name="Matthews C."/>
            <person name="McCusker W."/>
            <person name="McDonough S."/>
            <person name="Mehta T."/>
            <person name="Meldrim J."/>
            <person name="Meneus L."/>
            <person name="Mihai O."/>
            <person name="Mihalev A."/>
            <person name="Mihova T."/>
            <person name="Mittelman R."/>
            <person name="Mlenga V."/>
            <person name="Montmayeur A."/>
            <person name="Mulrain L."/>
            <person name="Navidi A."/>
            <person name="Naylor J."/>
            <person name="Negash T."/>
            <person name="Nguyen T."/>
            <person name="Nguyen N."/>
            <person name="Nicol R."/>
            <person name="Norbu C."/>
            <person name="Norbu N."/>
            <person name="Novod N."/>
            <person name="O'Neill B."/>
            <person name="Osman S."/>
            <person name="Markiewicz E."/>
            <person name="Oyono O.L."/>
            <person name="Patti C."/>
            <person name="Phunkhang P."/>
            <person name="Pierre F."/>
            <person name="Priest M."/>
            <person name="Raghuraman S."/>
            <person name="Rege F."/>
            <person name="Reyes R."/>
            <person name="Rise C."/>
            <person name="Rogov P."/>
            <person name="Ross K."/>
            <person name="Ryan E."/>
            <person name="Settipalli S."/>
            <person name="Shea T."/>
            <person name="Sherpa N."/>
            <person name="Shi L."/>
            <person name="Shih D."/>
            <person name="Sparrow T."/>
            <person name="Spaulding J."/>
            <person name="Stalker J."/>
            <person name="Stange-Thomann N."/>
            <person name="Stavropoulos S."/>
            <person name="Stone C."/>
            <person name="Strader C."/>
            <person name="Tesfaye S."/>
            <person name="Thomson T."/>
            <person name="Thoulutsang Y."/>
            <person name="Thoulutsang D."/>
            <person name="Topham K."/>
            <person name="Topping I."/>
            <person name="Tsamla T."/>
            <person name="Vassiliev H."/>
            <person name="Vo A."/>
            <person name="Wangchuk T."/>
            <person name="Wangdi T."/>
            <person name="Weiand M."/>
            <person name="Wilkinson J."/>
            <person name="Wilson A."/>
            <person name="Yadav S."/>
            <person name="Young G."/>
            <person name="Yu Q."/>
            <person name="Zembek L."/>
            <person name="Zhong D."/>
            <person name="Zimmer A."/>
            <person name="Zwirko Z."/>
            <person name="Jaffe D.B."/>
            <person name="Alvarez P."/>
            <person name="Brockman W."/>
            <person name="Butler J."/>
            <person name="Chin C."/>
            <person name="Gnerre S."/>
            <person name="Grabherr M."/>
            <person name="Kleber M."/>
            <person name="Mauceli E."/>
            <person name="MacCallum I."/>
        </authorList>
    </citation>
    <scope>NUCLEOTIDE SEQUENCE [LARGE SCALE GENOMIC DNA]</scope>
    <source>
        <strain evidence="2">Tucson 14024-0371.13</strain>
    </source>
</reference>